<reference evidence="1" key="1">
    <citation type="submission" date="2021-09" db="EMBL/GenBank/DDBJ databases">
        <authorList>
            <person name="Liu Y."/>
        </authorList>
    </citation>
    <scope>NUCLEOTIDE SEQUENCE</scope>
</reference>
<dbReference type="Proteomes" id="UP000827914">
    <property type="component" value="Segment"/>
</dbReference>
<sequence length="81" mass="9235">MILATILTVCTLSCNDYIIDTATTSQDAAVNLVAHSQEIKRVWDNTQELDKLFTRYNISEDAHTVQIWELNTKNIPEDQIP</sequence>
<gene>
    <name evidence="1" type="ORF">PHB09_160</name>
</gene>
<evidence type="ECO:0000313" key="2">
    <source>
        <dbReference type="Proteomes" id="UP000827914"/>
    </source>
</evidence>
<keyword evidence="2" id="KW-1185">Reference proteome</keyword>
<proteinExistence type="predicted"/>
<name>A0AAE8XD28_9CAUD</name>
<accession>A0AAE8XD28</accession>
<organism evidence="1 2">
    <name type="scientific">Pseudomonas phage PHB09</name>
    <dbReference type="NCBI Taxonomy" id="2867265"/>
    <lineage>
        <taxon>Viruses</taxon>
        <taxon>Duplodnaviria</taxon>
        <taxon>Heunggongvirae</taxon>
        <taxon>Uroviricota</taxon>
        <taxon>Caudoviricetes</taxon>
        <taxon>Vandenendeviridae</taxon>
        <taxon>Gorskivirinae</taxon>
        <taxon>Dilongvirus</taxon>
        <taxon>Dilongvirus PHB09</taxon>
    </lineage>
</organism>
<dbReference type="EMBL" id="OK040171">
    <property type="protein sequence ID" value="UAV84655.1"/>
    <property type="molecule type" value="Genomic_DNA"/>
</dbReference>
<protein>
    <submittedName>
        <fullName evidence="1">Uncharacterized protein</fullName>
    </submittedName>
</protein>
<evidence type="ECO:0000313" key="1">
    <source>
        <dbReference type="EMBL" id="UAV84655.1"/>
    </source>
</evidence>